<evidence type="ECO:0000256" key="1">
    <source>
        <dbReference type="ARBA" id="ARBA00004123"/>
    </source>
</evidence>
<evidence type="ECO:0000256" key="2">
    <source>
        <dbReference type="SAM" id="MobiDB-lite"/>
    </source>
</evidence>
<sequence length="117" mass="13056">MYRTVKSTDRAAAISGHSDGLENGSSGDTSDDFLFDIQNLHKSKQIDMKSDKEYHGLWHSCSSREAWMHGRKGDYGVGYIQSIEKDTDRKCTSPLSSGSRTSPKENPNLEFTLGRPL</sequence>
<name>A0A5A7PPW8_STRAF</name>
<dbReference type="GO" id="GO:0006355">
    <property type="term" value="P:regulation of DNA-templated transcription"/>
    <property type="evidence" value="ECO:0007669"/>
    <property type="project" value="InterPro"/>
</dbReference>
<dbReference type="PANTHER" id="PTHR31496:SF48">
    <property type="entry name" value="TRANSCRIPTION FACTOR KAN2-RELATED"/>
    <property type="match status" value="1"/>
</dbReference>
<dbReference type="GO" id="GO:0005634">
    <property type="term" value="C:nucleus"/>
    <property type="evidence" value="ECO:0007669"/>
    <property type="project" value="UniProtKB-SubCell"/>
</dbReference>
<organism evidence="3 4">
    <name type="scientific">Striga asiatica</name>
    <name type="common">Asiatic witchweed</name>
    <name type="synonym">Buchnera asiatica</name>
    <dbReference type="NCBI Taxonomy" id="4170"/>
    <lineage>
        <taxon>Eukaryota</taxon>
        <taxon>Viridiplantae</taxon>
        <taxon>Streptophyta</taxon>
        <taxon>Embryophyta</taxon>
        <taxon>Tracheophyta</taxon>
        <taxon>Spermatophyta</taxon>
        <taxon>Magnoliopsida</taxon>
        <taxon>eudicotyledons</taxon>
        <taxon>Gunneridae</taxon>
        <taxon>Pentapetalae</taxon>
        <taxon>asterids</taxon>
        <taxon>lamiids</taxon>
        <taxon>Lamiales</taxon>
        <taxon>Orobanchaceae</taxon>
        <taxon>Buchnereae</taxon>
        <taxon>Striga</taxon>
    </lineage>
</organism>
<feature type="region of interest" description="Disordered" evidence="2">
    <location>
        <begin position="88"/>
        <end position="117"/>
    </location>
</feature>
<dbReference type="OrthoDB" id="551907at2759"/>
<gene>
    <name evidence="3" type="ORF">STAS_10888</name>
</gene>
<feature type="region of interest" description="Disordered" evidence="2">
    <location>
        <begin position="1"/>
        <end position="28"/>
    </location>
</feature>
<dbReference type="AlphaFoldDB" id="A0A5A7PPW8"/>
<evidence type="ECO:0000313" key="3">
    <source>
        <dbReference type="EMBL" id="GER34651.1"/>
    </source>
</evidence>
<protein>
    <submittedName>
        <fullName evidence="3">Myb family transcription factor family protein</fullName>
    </submittedName>
</protein>
<dbReference type="EMBL" id="BKCP01004938">
    <property type="protein sequence ID" value="GER34651.1"/>
    <property type="molecule type" value="Genomic_DNA"/>
</dbReference>
<dbReference type="InterPro" id="IPR044847">
    <property type="entry name" value="KAN_fam"/>
</dbReference>
<comment type="subcellular location">
    <subcellularLocation>
        <location evidence="1">Nucleus</location>
    </subcellularLocation>
</comment>
<dbReference type="GO" id="GO:0010158">
    <property type="term" value="P:abaxial cell fate specification"/>
    <property type="evidence" value="ECO:0007669"/>
    <property type="project" value="InterPro"/>
</dbReference>
<proteinExistence type="predicted"/>
<feature type="compositionally biased region" description="Polar residues" evidence="2">
    <location>
        <begin position="93"/>
        <end position="105"/>
    </location>
</feature>
<dbReference type="GO" id="GO:0000976">
    <property type="term" value="F:transcription cis-regulatory region binding"/>
    <property type="evidence" value="ECO:0007669"/>
    <property type="project" value="InterPro"/>
</dbReference>
<evidence type="ECO:0000313" key="4">
    <source>
        <dbReference type="Proteomes" id="UP000325081"/>
    </source>
</evidence>
<reference evidence="4" key="1">
    <citation type="journal article" date="2019" name="Curr. Biol.">
        <title>Genome Sequence of Striga asiatica Provides Insight into the Evolution of Plant Parasitism.</title>
        <authorList>
            <person name="Yoshida S."/>
            <person name="Kim S."/>
            <person name="Wafula E.K."/>
            <person name="Tanskanen J."/>
            <person name="Kim Y.M."/>
            <person name="Honaas L."/>
            <person name="Yang Z."/>
            <person name="Spallek T."/>
            <person name="Conn C.E."/>
            <person name="Ichihashi Y."/>
            <person name="Cheong K."/>
            <person name="Cui S."/>
            <person name="Der J.P."/>
            <person name="Gundlach H."/>
            <person name="Jiao Y."/>
            <person name="Hori C."/>
            <person name="Ishida J.K."/>
            <person name="Kasahara H."/>
            <person name="Kiba T."/>
            <person name="Kim M.S."/>
            <person name="Koo N."/>
            <person name="Laohavisit A."/>
            <person name="Lee Y.H."/>
            <person name="Lumba S."/>
            <person name="McCourt P."/>
            <person name="Mortimer J.C."/>
            <person name="Mutuku J.M."/>
            <person name="Nomura T."/>
            <person name="Sasaki-Sekimoto Y."/>
            <person name="Seto Y."/>
            <person name="Wang Y."/>
            <person name="Wakatake T."/>
            <person name="Sakakibara H."/>
            <person name="Demura T."/>
            <person name="Yamaguchi S."/>
            <person name="Yoneyama K."/>
            <person name="Manabe R.I."/>
            <person name="Nelson D.C."/>
            <person name="Schulman A.H."/>
            <person name="Timko M.P."/>
            <person name="dePamphilis C.W."/>
            <person name="Choi D."/>
            <person name="Shirasu K."/>
        </authorList>
    </citation>
    <scope>NUCLEOTIDE SEQUENCE [LARGE SCALE GENOMIC DNA]</scope>
    <source>
        <strain evidence="4">cv. UVA1</strain>
    </source>
</reference>
<dbReference type="Proteomes" id="UP000325081">
    <property type="component" value="Unassembled WGS sequence"/>
</dbReference>
<keyword evidence="4" id="KW-1185">Reference proteome</keyword>
<comment type="caution">
    <text evidence="3">The sequence shown here is derived from an EMBL/GenBank/DDBJ whole genome shotgun (WGS) entry which is preliminary data.</text>
</comment>
<dbReference type="PANTHER" id="PTHR31496">
    <property type="entry name" value="TRANSCRIPTION FACTOR KAN2-RELATED"/>
    <property type="match status" value="1"/>
</dbReference>
<accession>A0A5A7PPW8</accession>